<feature type="transmembrane region" description="Helical" evidence="1">
    <location>
        <begin position="462"/>
        <end position="483"/>
    </location>
</feature>
<keyword evidence="1" id="KW-1133">Transmembrane helix</keyword>
<keyword evidence="1" id="KW-0812">Transmembrane</keyword>
<dbReference type="EMBL" id="JAGMVJ010000001">
    <property type="protein sequence ID" value="KAH7094499.1"/>
    <property type="molecule type" value="Genomic_DNA"/>
</dbReference>
<feature type="transmembrane region" description="Helical" evidence="1">
    <location>
        <begin position="374"/>
        <end position="393"/>
    </location>
</feature>
<gene>
    <name evidence="2" type="ORF">FB567DRAFT_600080</name>
</gene>
<keyword evidence="1" id="KW-0472">Membrane</keyword>
<feature type="transmembrane region" description="Helical" evidence="1">
    <location>
        <begin position="249"/>
        <end position="270"/>
    </location>
</feature>
<feature type="transmembrane region" description="Helical" evidence="1">
    <location>
        <begin position="211"/>
        <end position="229"/>
    </location>
</feature>
<comment type="caution">
    <text evidence="2">The sequence shown here is derived from an EMBL/GenBank/DDBJ whole genome shotgun (WGS) entry which is preliminary data.</text>
</comment>
<dbReference type="OrthoDB" id="3010248at2759"/>
<feature type="transmembrane region" description="Helical" evidence="1">
    <location>
        <begin position="339"/>
        <end position="362"/>
    </location>
</feature>
<feature type="transmembrane region" description="Helical" evidence="1">
    <location>
        <begin position="405"/>
        <end position="428"/>
    </location>
</feature>
<dbReference type="AlphaFoldDB" id="A0A8K0RED2"/>
<evidence type="ECO:0000313" key="2">
    <source>
        <dbReference type="EMBL" id="KAH7094499.1"/>
    </source>
</evidence>
<evidence type="ECO:0000313" key="3">
    <source>
        <dbReference type="Proteomes" id="UP000813461"/>
    </source>
</evidence>
<accession>A0A8K0RED2</accession>
<organism evidence="2 3">
    <name type="scientific">Paraphoma chrysanthemicola</name>
    <dbReference type="NCBI Taxonomy" id="798071"/>
    <lineage>
        <taxon>Eukaryota</taxon>
        <taxon>Fungi</taxon>
        <taxon>Dikarya</taxon>
        <taxon>Ascomycota</taxon>
        <taxon>Pezizomycotina</taxon>
        <taxon>Dothideomycetes</taxon>
        <taxon>Pleosporomycetidae</taxon>
        <taxon>Pleosporales</taxon>
        <taxon>Pleosporineae</taxon>
        <taxon>Phaeosphaeriaceae</taxon>
        <taxon>Paraphoma</taxon>
    </lineage>
</organism>
<proteinExistence type="predicted"/>
<sequence length="532" mass="60419">MACSLANISNRTNGFEFVSLYNVHKFLNQTCGPSSDIFFEGTRMLTCAACEKIAGMGNSIWTDWTPYPISDIWNRIVVWKLPLLQLLSQFPRPPLGPWVETGVMMHLLGDPIDSVTSMFLTLANCQKRARRAKSLSAETGIDTTHPDYSRTWKELAIIMVSYDECGTPEKVDVFLEFYREMARRAEFVDEIRYIYEEAAGSLAADRQTRTLPVVLAEVFFIGGWVISLIKAAATEPSPTNWVNVEAQSIAISALYLWVTSTIIVGSLIGASQTEDAIPRVLHSMEFHLAPFQRRSTRRPSIAARVDTGWCRRSIDRAIHGGAYSWRPLKWKAESNRTAMFAYAGVATLFVGVSFFTSATLSYLVSPEGFSCRHIPESTVFMIWVLSFLFQGCCERVLHHEVVFQVLFWKDIFCAMSNIGIIIVVQWGIMNRCSCWAGMGSTWVHLPQLPEVKAELMYYIRHVAPFIVFAALVFHFLFCAAVIWKYRDAIRVFIQRDDGVSNMSWRSHVNRKDETKADVVELELDDLRSRNEV</sequence>
<evidence type="ECO:0000256" key="1">
    <source>
        <dbReference type="SAM" id="Phobius"/>
    </source>
</evidence>
<name>A0A8K0RED2_9PLEO</name>
<protein>
    <submittedName>
        <fullName evidence="2">Uncharacterized protein</fullName>
    </submittedName>
</protein>
<keyword evidence="3" id="KW-1185">Reference proteome</keyword>
<dbReference type="Proteomes" id="UP000813461">
    <property type="component" value="Unassembled WGS sequence"/>
</dbReference>
<reference evidence="2" key="1">
    <citation type="journal article" date="2021" name="Nat. Commun.">
        <title>Genetic determinants of endophytism in the Arabidopsis root mycobiome.</title>
        <authorList>
            <person name="Mesny F."/>
            <person name="Miyauchi S."/>
            <person name="Thiergart T."/>
            <person name="Pickel B."/>
            <person name="Atanasova L."/>
            <person name="Karlsson M."/>
            <person name="Huettel B."/>
            <person name="Barry K.W."/>
            <person name="Haridas S."/>
            <person name="Chen C."/>
            <person name="Bauer D."/>
            <person name="Andreopoulos W."/>
            <person name="Pangilinan J."/>
            <person name="LaButti K."/>
            <person name="Riley R."/>
            <person name="Lipzen A."/>
            <person name="Clum A."/>
            <person name="Drula E."/>
            <person name="Henrissat B."/>
            <person name="Kohler A."/>
            <person name="Grigoriev I.V."/>
            <person name="Martin F.M."/>
            <person name="Hacquard S."/>
        </authorList>
    </citation>
    <scope>NUCLEOTIDE SEQUENCE</scope>
    <source>
        <strain evidence="2">MPI-SDFR-AT-0120</strain>
    </source>
</reference>